<evidence type="ECO:0000259" key="3">
    <source>
        <dbReference type="Pfam" id="PF13340"/>
    </source>
</evidence>
<feature type="domain" description="Transposase IS4-like" evidence="2">
    <location>
        <begin position="86"/>
        <end position="236"/>
    </location>
</feature>
<dbReference type="Pfam" id="PF13340">
    <property type="entry name" value="DUF4096"/>
    <property type="match status" value="1"/>
</dbReference>
<proteinExistence type="predicted"/>
<dbReference type="PANTHER" id="PTHR30007">
    <property type="entry name" value="PHP DOMAIN PROTEIN"/>
    <property type="match status" value="1"/>
</dbReference>
<dbReference type="InterPro" id="IPR002559">
    <property type="entry name" value="Transposase_11"/>
</dbReference>
<feature type="transmembrane region" description="Helical" evidence="1">
    <location>
        <begin position="233"/>
        <end position="251"/>
    </location>
</feature>
<dbReference type="PANTHER" id="PTHR30007:SF1">
    <property type="entry name" value="BLR1914 PROTEIN"/>
    <property type="match status" value="1"/>
</dbReference>
<keyword evidence="5" id="KW-1185">Reference proteome</keyword>
<name>A0ABV6S7D7_9SPHN</name>
<dbReference type="SUPFAM" id="SSF53098">
    <property type="entry name" value="Ribonuclease H-like"/>
    <property type="match status" value="1"/>
</dbReference>
<gene>
    <name evidence="4" type="ORF">ACFFF8_05410</name>
</gene>
<dbReference type="InterPro" id="IPR025161">
    <property type="entry name" value="IS402-like_dom"/>
</dbReference>
<reference evidence="4 5" key="1">
    <citation type="submission" date="2024-09" db="EMBL/GenBank/DDBJ databases">
        <authorList>
            <person name="Sun Q."/>
            <person name="Mori K."/>
        </authorList>
    </citation>
    <scope>NUCLEOTIDE SEQUENCE [LARGE SCALE GENOMIC DNA]</scope>
    <source>
        <strain evidence="4 5">CICC 11035S</strain>
    </source>
</reference>
<dbReference type="EMBL" id="JBHLTM010000025">
    <property type="protein sequence ID" value="MFC0684023.1"/>
    <property type="molecule type" value="Genomic_DNA"/>
</dbReference>
<dbReference type="RefSeq" id="WP_159827236.1">
    <property type="nucleotide sequence ID" value="NZ_JAPCWC010000056.1"/>
</dbReference>
<feature type="domain" description="Insertion element IS402-like" evidence="3">
    <location>
        <begin position="7"/>
        <end position="77"/>
    </location>
</feature>
<accession>A0ABV6S7D7</accession>
<comment type="caution">
    <text evidence="4">The sequence shown here is derived from an EMBL/GenBank/DDBJ whole genome shotgun (WGS) entry which is preliminary data.</text>
</comment>
<dbReference type="Pfam" id="PF01609">
    <property type="entry name" value="DDE_Tnp_1"/>
    <property type="match status" value="1"/>
</dbReference>
<evidence type="ECO:0000313" key="4">
    <source>
        <dbReference type="EMBL" id="MFC0684023.1"/>
    </source>
</evidence>
<keyword evidence="1" id="KW-1133">Transmembrane helix</keyword>
<keyword evidence="1" id="KW-0472">Membrane</keyword>
<sequence>MSDLIWLSEAQMRRIEPYFPLSHGVPRVDDRRIISGIIFVIRNGLRWRDAPADYGPPKTIYNRFIRWSRLGVFNKIFSALSAQGGKPDQLMIDATHLKAHRTAASLLKKGLFPRRIGRTKGGLNSKLHAVCDGKGRPLVMLLSEGQMSDYKGAALMLDALPRAKALLGDRGYDADWFRKALTERNIAACIPSKRNRNIPIPHDAVLYRQRHRIENMFGRLKDWRRIHTRYDRCAHTFMSAICIAATVIFWLNQ</sequence>
<evidence type="ECO:0000256" key="1">
    <source>
        <dbReference type="SAM" id="Phobius"/>
    </source>
</evidence>
<evidence type="ECO:0000259" key="2">
    <source>
        <dbReference type="Pfam" id="PF01609"/>
    </source>
</evidence>
<dbReference type="NCBIfam" id="NF033580">
    <property type="entry name" value="transpos_IS5_3"/>
    <property type="match status" value="1"/>
</dbReference>
<evidence type="ECO:0000313" key="5">
    <source>
        <dbReference type="Proteomes" id="UP001589858"/>
    </source>
</evidence>
<dbReference type="InterPro" id="IPR012337">
    <property type="entry name" value="RNaseH-like_sf"/>
</dbReference>
<organism evidence="4 5">
    <name type="scientific">Novosphingobium clariflavum</name>
    <dbReference type="NCBI Taxonomy" id="2029884"/>
    <lineage>
        <taxon>Bacteria</taxon>
        <taxon>Pseudomonadati</taxon>
        <taxon>Pseudomonadota</taxon>
        <taxon>Alphaproteobacteria</taxon>
        <taxon>Sphingomonadales</taxon>
        <taxon>Sphingomonadaceae</taxon>
        <taxon>Novosphingobium</taxon>
    </lineage>
</organism>
<keyword evidence="1" id="KW-0812">Transmembrane</keyword>
<dbReference type="Proteomes" id="UP001589858">
    <property type="component" value="Unassembled WGS sequence"/>
</dbReference>
<protein>
    <submittedName>
        <fullName evidence="4">IS5 family transposase</fullName>
    </submittedName>
</protein>